<name>A0A162C9Y5_9CRUS</name>
<accession>A0A162C9Y5</accession>
<sequence length="96" mass="10988">FHQENWRNGKNQIVKPGLTKSSKLCEAHFDKSEIHKGHQIGNEYVPAARNRLLTKQVVPTKNLEGIGTFKRTRNALKPRILNDSSTAGMCDIYMFY</sequence>
<feature type="non-terminal residue" evidence="1">
    <location>
        <position position="1"/>
    </location>
</feature>
<organism evidence="1 2">
    <name type="scientific">Daphnia magna</name>
    <dbReference type="NCBI Taxonomy" id="35525"/>
    <lineage>
        <taxon>Eukaryota</taxon>
        <taxon>Metazoa</taxon>
        <taxon>Ecdysozoa</taxon>
        <taxon>Arthropoda</taxon>
        <taxon>Crustacea</taxon>
        <taxon>Branchiopoda</taxon>
        <taxon>Diplostraca</taxon>
        <taxon>Cladocera</taxon>
        <taxon>Anomopoda</taxon>
        <taxon>Daphniidae</taxon>
        <taxon>Daphnia</taxon>
    </lineage>
</organism>
<dbReference type="AlphaFoldDB" id="A0A162C9Y5"/>
<protein>
    <recommendedName>
        <fullName evidence="3">THAP-type domain-containing protein</fullName>
    </recommendedName>
</protein>
<dbReference type="Proteomes" id="UP000076858">
    <property type="component" value="Unassembled WGS sequence"/>
</dbReference>
<gene>
    <name evidence="1" type="ORF">APZ42_000154</name>
</gene>
<evidence type="ECO:0008006" key="3">
    <source>
        <dbReference type="Google" id="ProtNLM"/>
    </source>
</evidence>
<reference evidence="1 2" key="1">
    <citation type="submission" date="2016-03" db="EMBL/GenBank/DDBJ databases">
        <title>EvidentialGene: Evidence-directed Construction of Genes on Genomes.</title>
        <authorList>
            <person name="Gilbert D.G."/>
            <person name="Choi J.-H."/>
            <person name="Mockaitis K."/>
            <person name="Colbourne J."/>
            <person name="Pfrender M."/>
        </authorList>
    </citation>
    <scope>NUCLEOTIDE SEQUENCE [LARGE SCALE GENOMIC DNA]</scope>
    <source>
        <strain evidence="1 2">Xinb3</strain>
        <tissue evidence="1">Complete organism</tissue>
    </source>
</reference>
<keyword evidence="2" id="KW-1185">Reference proteome</keyword>
<comment type="caution">
    <text evidence="1">The sequence shown here is derived from an EMBL/GenBank/DDBJ whole genome shotgun (WGS) entry which is preliminary data.</text>
</comment>
<proteinExistence type="predicted"/>
<evidence type="ECO:0000313" key="2">
    <source>
        <dbReference type="Proteomes" id="UP000076858"/>
    </source>
</evidence>
<evidence type="ECO:0000313" key="1">
    <source>
        <dbReference type="EMBL" id="KZS02701.1"/>
    </source>
</evidence>
<dbReference type="EMBL" id="LRGB01003719">
    <property type="protein sequence ID" value="KZS02701.1"/>
    <property type="molecule type" value="Genomic_DNA"/>
</dbReference>